<dbReference type="PANTHER" id="PTHR30011:SF16">
    <property type="entry name" value="C2H2 FINGER DOMAIN TRANSCRIPTION FACTOR (EUROFUNG)-RELATED"/>
    <property type="match status" value="1"/>
</dbReference>
<feature type="binding site" evidence="6">
    <location>
        <position position="54"/>
    </location>
    <ligand>
        <name>FMN</name>
        <dbReference type="ChEBI" id="CHEBI:58210"/>
    </ligand>
</feature>
<gene>
    <name evidence="8" type="ORF">BJ976_002006</name>
</gene>
<evidence type="ECO:0000256" key="2">
    <source>
        <dbReference type="ARBA" id="ARBA00022643"/>
    </source>
</evidence>
<evidence type="ECO:0000256" key="1">
    <source>
        <dbReference type="ARBA" id="ARBA00022630"/>
    </source>
</evidence>
<comment type="similarity">
    <text evidence="5">Belongs to the NtaA/SnaA/DszA monooxygenase family.</text>
</comment>
<dbReference type="AlphaFoldDB" id="A0A4Y8X2Q3"/>
<dbReference type="Pfam" id="PF00296">
    <property type="entry name" value="Bac_luciferase"/>
    <property type="match status" value="1"/>
</dbReference>
<accession>A0A4Y8X2Q3</accession>
<dbReference type="SUPFAM" id="SSF51679">
    <property type="entry name" value="Bacterial luciferase-like"/>
    <property type="match status" value="1"/>
</dbReference>
<feature type="binding site" evidence="6">
    <location>
        <position position="154"/>
    </location>
    <ligand>
        <name>FMN</name>
        <dbReference type="ChEBI" id="CHEBI:58210"/>
    </ligand>
</feature>
<dbReference type="InterPro" id="IPR051260">
    <property type="entry name" value="Diverse_substr_monoxygenases"/>
</dbReference>
<dbReference type="RefSeq" id="WP_135030168.1">
    <property type="nucleotide sequence ID" value="NZ_BMLA01000004.1"/>
</dbReference>
<dbReference type="InterPro" id="IPR036661">
    <property type="entry name" value="Luciferase-like_sf"/>
</dbReference>
<keyword evidence="4 8" id="KW-0503">Monooxygenase</keyword>
<comment type="caution">
    <text evidence="8">The sequence shown here is derived from an EMBL/GenBank/DDBJ whole genome shotgun (WGS) entry which is preliminary data.</text>
</comment>
<name>A0A4Y8X2Q3_9MICC</name>
<evidence type="ECO:0000256" key="6">
    <source>
        <dbReference type="PIRSR" id="PIRSR000337-1"/>
    </source>
</evidence>
<evidence type="ECO:0000256" key="4">
    <source>
        <dbReference type="ARBA" id="ARBA00023033"/>
    </source>
</evidence>
<keyword evidence="3" id="KW-0560">Oxidoreductase</keyword>
<feature type="domain" description="Luciferase-like" evidence="7">
    <location>
        <begin position="23"/>
        <end position="388"/>
    </location>
</feature>
<dbReference type="PANTHER" id="PTHR30011">
    <property type="entry name" value="ALKANESULFONATE MONOOXYGENASE-RELATED"/>
    <property type="match status" value="1"/>
</dbReference>
<dbReference type="InterPro" id="IPR016215">
    <property type="entry name" value="NTA_MOA"/>
</dbReference>
<evidence type="ECO:0000256" key="5">
    <source>
        <dbReference type="ARBA" id="ARBA00033748"/>
    </source>
</evidence>
<keyword evidence="1 6" id="KW-0285">Flavoprotein</keyword>
<dbReference type="GO" id="GO:0004497">
    <property type="term" value="F:monooxygenase activity"/>
    <property type="evidence" value="ECO:0007669"/>
    <property type="project" value="UniProtKB-KW"/>
</dbReference>
<dbReference type="Gene3D" id="3.20.20.30">
    <property type="entry name" value="Luciferase-like domain"/>
    <property type="match status" value="1"/>
</dbReference>
<dbReference type="NCBIfam" id="TIGR03860">
    <property type="entry name" value="FMN_nitrolo"/>
    <property type="match status" value="1"/>
</dbReference>
<organism evidence="8 9">
    <name type="scientific">Micrococcus flavus</name>
    <dbReference type="NCBI Taxonomy" id="384602"/>
    <lineage>
        <taxon>Bacteria</taxon>
        <taxon>Bacillati</taxon>
        <taxon>Actinomycetota</taxon>
        <taxon>Actinomycetes</taxon>
        <taxon>Micrococcales</taxon>
        <taxon>Micrococcaceae</taxon>
        <taxon>Micrococcus</taxon>
    </lineage>
</organism>
<evidence type="ECO:0000259" key="7">
    <source>
        <dbReference type="Pfam" id="PF00296"/>
    </source>
</evidence>
<evidence type="ECO:0000256" key="3">
    <source>
        <dbReference type="ARBA" id="ARBA00023002"/>
    </source>
</evidence>
<keyword evidence="9" id="KW-1185">Reference proteome</keyword>
<protein>
    <submittedName>
        <fullName evidence="8">FMN-dependent oxidoreductase (Nitrilotriacetate monooxygenase family)</fullName>
    </submittedName>
</protein>
<dbReference type="OrthoDB" id="3265338at2"/>
<sequence length="450" mass="48957">MLLCALDMMVPTHQTTGIWRHPDADVEQYRDLDFWIRHARLLEAAGFDAMFFADVAGVYDVFDGSGATAIREGMQYPMLDPLLAVSALAAATERIGFGVTASVSYEQPYLLARRFATLDHLTRGRIAWNIVTSYQRSATENLGLGDLVPHDERYDRADEFMDVVYALWEGTFAPGALVADDEAGVYLDPERVHGAGHEGRWFSVPGPGLTLPGPQGTPFLFQAGSSPRGLEFAARHAEALFFSGTTPENVRRLTDALPAHLERAGRPWDAIRTITSVTVVAAETDDAARARLDDYARHVDEDAALALFAGWTGLDLAALSPDDVLEDVPIEGNRSALQSFTSMDPDRAWTVRDLAAFMAIGARGPVIVGSGETVADELERWAAEAGVDGFNVDYALRGVDLPAFAEHVSPVLRERGHLREGDRPASGTLRGRILGTATLRADHPGAAFRR</sequence>
<evidence type="ECO:0000313" key="8">
    <source>
        <dbReference type="EMBL" id="MBB4883655.1"/>
    </source>
</evidence>
<dbReference type="InterPro" id="IPR011251">
    <property type="entry name" value="Luciferase-like_dom"/>
</dbReference>
<keyword evidence="2 6" id="KW-0288">FMN</keyword>
<dbReference type="PIRSF" id="PIRSF000337">
    <property type="entry name" value="NTA_MOA"/>
    <property type="match status" value="1"/>
</dbReference>
<dbReference type="EMBL" id="JACHMC010000001">
    <property type="protein sequence ID" value="MBB4883655.1"/>
    <property type="molecule type" value="Genomic_DNA"/>
</dbReference>
<reference evidence="8 9" key="1">
    <citation type="submission" date="2020-08" db="EMBL/GenBank/DDBJ databases">
        <title>Sequencing the genomes of 1000 actinobacteria strains.</title>
        <authorList>
            <person name="Klenk H.-P."/>
        </authorList>
    </citation>
    <scope>NUCLEOTIDE SEQUENCE [LARGE SCALE GENOMIC DNA]</scope>
    <source>
        <strain evidence="8 9">DSM 19079</strain>
    </source>
</reference>
<proteinExistence type="inferred from homology"/>
<dbReference type="Proteomes" id="UP000560081">
    <property type="component" value="Unassembled WGS sequence"/>
</dbReference>
<dbReference type="GO" id="GO:0016705">
    <property type="term" value="F:oxidoreductase activity, acting on paired donors, with incorporation or reduction of molecular oxygen"/>
    <property type="evidence" value="ECO:0007669"/>
    <property type="project" value="InterPro"/>
</dbReference>
<feature type="binding site" evidence="6">
    <location>
        <position position="150"/>
    </location>
    <ligand>
        <name>FMN</name>
        <dbReference type="ChEBI" id="CHEBI:58210"/>
    </ligand>
</feature>
<feature type="binding site" evidence="6">
    <location>
        <position position="226"/>
    </location>
    <ligand>
        <name>FMN</name>
        <dbReference type="ChEBI" id="CHEBI:58210"/>
    </ligand>
</feature>
<feature type="binding site" evidence="6">
    <location>
        <position position="225"/>
    </location>
    <ligand>
        <name>FMN</name>
        <dbReference type="ChEBI" id="CHEBI:58210"/>
    </ligand>
</feature>
<feature type="binding site" evidence="6">
    <location>
        <position position="100"/>
    </location>
    <ligand>
        <name>FMN</name>
        <dbReference type="ChEBI" id="CHEBI:58210"/>
    </ligand>
</feature>
<evidence type="ECO:0000313" key="9">
    <source>
        <dbReference type="Proteomes" id="UP000560081"/>
    </source>
</evidence>